<organism evidence="1 2">
    <name type="scientific">Boletus reticuloceps</name>
    <dbReference type="NCBI Taxonomy" id="495285"/>
    <lineage>
        <taxon>Eukaryota</taxon>
        <taxon>Fungi</taxon>
        <taxon>Dikarya</taxon>
        <taxon>Basidiomycota</taxon>
        <taxon>Agaricomycotina</taxon>
        <taxon>Agaricomycetes</taxon>
        <taxon>Agaricomycetidae</taxon>
        <taxon>Boletales</taxon>
        <taxon>Boletineae</taxon>
        <taxon>Boletaceae</taxon>
        <taxon>Boletoideae</taxon>
        <taxon>Boletus</taxon>
    </lineage>
</organism>
<protein>
    <submittedName>
        <fullName evidence="1">Uncharacterized protein</fullName>
    </submittedName>
</protein>
<sequence length="133" mass="14885">MPNCPRWLKHFSSERGVKFHLSQPLCPCHDNNYAFALEVLHLPANAPCDVRQTHAVDSPMRSPSPGLPNFDLPDEPLAGFVADKADVEIDDAPPFPEEQHPHLWVTDYFGGASATYGASDTFLSWFDKDQYSE</sequence>
<evidence type="ECO:0000313" key="1">
    <source>
        <dbReference type="EMBL" id="KAG6378227.1"/>
    </source>
</evidence>
<proteinExistence type="predicted"/>
<dbReference type="AlphaFoldDB" id="A0A8I2YVP7"/>
<dbReference type="Proteomes" id="UP000683000">
    <property type="component" value="Unassembled WGS sequence"/>
</dbReference>
<dbReference type="EMBL" id="JAGFBS010000007">
    <property type="protein sequence ID" value="KAG6378227.1"/>
    <property type="molecule type" value="Genomic_DNA"/>
</dbReference>
<comment type="caution">
    <text evidence="1">The sequence shown here is derived from an EMBL/GenBank/DDBJ whole genome shotgun (WGS) entry which is preliminary data.</text>
</comment>
<gene>
    <name evidence="1" type="ORF">JVT61DRAFT_13927</name>
</gene>
<accession>A0A8I2YVP7</accession>
<name>A0A8I2YVP7_9AGAM</name>
<keyword evidence="2" id="KW-1185">Reference proteome</keyword>
<reference evidence="1" key="1">
    <citation type="submission" date="2021-03" db="EMBL/GenBank/DDBJ databases">
        <title>Evolutionary innovations through gain and loss of genes in the ectomycorrhizal Boletales.</title>
        <authorList>
            <person name="Wu G."/>
            <person name="Miyauchi S."/>
            <person name="Morin E."/>
            <person name="Yang Z.-L."/>
            <person name="Xu J."/>
            <person name="Martin F.M."/>
        </authorList>
    </citation>
    <scope>NUCLEOTIDE SEQUENCE</scope>
    <source>
        <strain evidence="1">BR01</strain>
    </source>
</reference>
<evidence type="ECO:0000313" key="2">
    <source>
        <dbReference type="Proteomes" id="UP000683000"/>
    </source>
</evidence>